<gene>
    <name evidence="2" type="ORF">N7498_001155</name>
</gene>
<accession>A0A9W9NFU3</accession>
<dbReference type="OrthoDB" id="4364947at2759"/>
<feature type="compositionally biased region" description="Low complexity" evidence="1">
    <location>
        <begin position="73"/>
        <end position="92"/>
    </location>
</feature>
<evidence type="ECO:0000256" key="1">
    <source>
        <dbReference type="SAM" id="MobiDB-lite"/>
    </source>
</evidence>
<dbReference type="AlphaFoldDB" id="A0A9W9NFU3"/>
<name>A0A9W9NFU3_9EURO</name>
<evidence type="ECO:0000313" key="3">
    <source>
        <dbReference type="Proteomes" id="UP001150904"/>
    </source>
</evidence>
<reference evidence="2" key="1">
    <citation type="submission" date="2022-12" db="EMBL/GenBank/DDBJ databases">
        <authorList>
            <person name="Petersen C."/>
        </authorList>
    </citation>
    <scope>NUCLEOTIDE SEQUENCE</scope>
    <source>
        <strain evidence="2">IBT 15544</strain>
    </source>
</reference>
<dbReference type="EMBL" id="JAPQKR010000004">
    <property type="protein sequence ID" value="KAJ5219056.1"/>
    <property type="molecule type" value="Genomic_DNA"/>
</dbReference>
<organism evidence="2 3">
    <name type="scientific">Penicillium cinerascens</name>
    <dbReference type="NCBI Taxonomy" id="70096"/>
    <lineage>
        <taxon>Eukaryota</taxon>
        <taxon>Fungi</taxon>
        <taxon>Dikarya</taxon>
        <taxon>Ascomycota</taxon>
        <taxon>Pezizomycotina</taxon>
        <taxon>Eurotiomycetes</taxon>
        <taxon>Eurotiomycetidae</taxon>
        <taxon>Eurotiales</taxon>
        <taxon>Aspergillaceae</taxon>
        <taxon>Penicillium</taxon>
    </lineage>
</organism>
<dbReference type="RefSeq" id="XP_058313629.1">
    <property type="nucleotide sequence ID" value="XM_058448218.1"/>
</dbReference>
<evidence type="ECO:0000313" key="2">
    <source>
        <dbReference type="EMBL" id="KAJ5219056.1"/>
    </source>
</evidence>
<keyword evidence="3" id="KW-1185">Reference proteome</keyword>
<feature type="compositionally biased region" description="Basic and acidic residues" evidence="1">
    <location>
        <begin position="32"/>
        <end position="58"/>
    </location>
</feature>
<dbReference type="Proteomes" id="UP001150904">
    <property type="component" value="Unassembled WGS sequence"/>
</dbReference>
<sequence length="360" mass="40872">MEAWKRSADTWVQSKTRCRRSTANILNRSASKLHETSERFYRHSLPPERMCDENKEEVTPELDETTASTSPTQYSQHSPSPKSPQHSQSPRSLPQTETDSVEPKHASINIPETTQKTPEKQLLQLLNQTDQVVYKASQARRLRNSQAESLGEIEHSWISSTISDADNAARDLTKLLEPYRLDMVRHKGKMKGANRKRWSLEDSQLARERLSGLTLFQSRLDRAVDHLKGVISHPESPQAIDSDIVSELPTETRENTPPYVELPCEPSSFESQSATIIAELSENTPINFGSPTPLPKIIVTQPPDEIMLEHTESPDEGQANHESHEMDEALYWDQTRNSIQIQQSESFSNIIAKMELTRVE</sequence>
<proteinExistence type="predicted"/>
<dbReference type="GeneID" id="83175518"/>
<comment type="caution">
    <text evidence="2">The sequence shown here is derived from an EMBL/GenBank/DDBJ whole genome shotgun (WGS) entry which is preliminary data.</text>
</comment>
<protein>
    <submittedName>
        <fullName evidence="2">Uncharacterized protein</fullName>
    </submittedName>
</protein>
<reference evidence="2" key="2">
    <citation type="journal article" date="2023" name="IMA Fungus">
        <title>Comparative genomic study of the Penicillium genus elucidates a diverse pangenome and 15 lateral gene transfer events.</title>
        <authorList>
            <person name="Petersen C."/>
            <person name="Sorensen T."/>
            <person name="Nielsen M.R."/>
            <person name="Sondergaard T.E."/>
            <person name="Sorensen J.L."/>
            <person name="Fitzpatrick D.A."/>
            <person name="Frisvad J.C."/>
            <person name="Nielsen K.L."/>
        </authorList>
    </citation>
    <scope>NUCLEOTIDE SEQUENCE</scope>
    <source>
        <strain evidence="2">IBT 15544</strain>
    </source>
</reference>
<feature type="region of interest" description="Disordered" evidence="1">
    <location>
        <begin position="29"/>
        <end position="118"/>
    </location>
</feature>